<organism evidence="1 2">
    <name type="scientific">Symbiodinium natans</name>
    <dbReference type="NCBI Taxonomy" id="878477"/>
    <lineage>
        <taxon>Eukaryota</taxon>
        <taxon>Sar</taxon>
        <taxon>Alveolata</taxon>
        <taxon>Dinophyceae</taxon>
        <taxon>Suessiales</taxon>
        <taxon>Symbiodiniaceae</taxon>
        <taxon>Symbiodinium</taxon>
    </lineage>
</organism>
<dbReference type="AlphaFoldDB" id="A0A812LHG1"/>
<accession>A0A812LHG1</accession>
<dbReference type="Proteomes" id="UP000604046">
    <property type="component" value="Unassembled WGS sequence"/>
</dbReference>
<keyword evidence="2" id="KW-1185">Reference proteome</keyword>
<evidence type="ECO:0000313" key="1">
    <source>
        <dbReference type="EMBL" id="CAE7245128.1"/>
    </source>
</evidence>
<name>A0A812LHG1_9DINO</name>
<protein>
    <submittedName>
        <fullName evidence="1">Scube1 protein</fullName>
    </submittedName>
</protein>
<dbReference type="EMBL" id="CAJNDS010001044">
    <property type="protein sequence ID" value="CAE7245128.1"/>
    <property type="molecule type" value="Genomic_DNA"/>
</dbReference>
<feature type="non-terminal residue" evidence="1">
    <location>
        <position position="1"/>
    </location>
</feature>
<reference evidence="1" key="1">
    <citation type="submission" date="2021-02" db="EMBL/GenBank/DDBJ databases">
        <authorList>
            <person name="Dougan E. K."/>
            <person name="Rhodes N."/>
            <person name="Thang M."/>
            <person name="Chan C."/>
        </authorList>
    </citation>
    <scope>NUCLEOTIDE SEQUENCE</scope>
</reference>
<comment type="caution">
    <text evidence="1">The sequence shown here is derived from an EMBL/GenBank/DDBJ whole genome shotgun (WGS) entry which is preliminary data.</text>
</comment>
<gene>
    <name evidence="1" type="primary">Scube1</name>
    <name evidence="1" type="ORF">SNAT2548_LOCUS11532</name>
</gene>
<proteinExistence type="predicted"/>
<sequence length="162" mass="17214">MPWQRGLGDGSSYGSYGGSSYGSYGGSSYGYGGSGSYDYSYGYSYSNYAYGGGQGGEAPEGCNGGLCCIRAVKLYPREPYYTNEECVINVADGNSKPLRVLDFETDDGDVLTVNGVNYSGYNGPVGVVPQGPITWSTDSVQGRDMRGFFICLDEEAPTNVTE</sequence>
<evidence type="ECO:0000313" key="2">
    <source>
        <dbReference type="Proteomes" id="UP000604046"/>
    </source>
</evidence>